<accession>A0A6A3IT67</accession>
<dbReference type="Proteomes" id="UP000434957">
    <property type="component" value="Unassembled WGS sequence"/>
</dbReference>
<dbReference type="EMBL" id="QXFV01002647">
    <property type="protein sequence ID" value="KAE8985047.1"/>
    <property type="molecule type" value="Genomic_DNA"/>
</dbReference>
<dbReference type="PROSITE" id="PS00518">
    <property type="entry name" value="ZF_RING_1"/>
    <property type="match status" value="1"/>
</dbReference>
<dbReference type="GO" id="GO:0008270">
    <property type="term" value="F:zinc ion binding"/>
    <property type="evidence" value="ECO:0007669"/>
    <property type="project" value="UniProtKB-KW"/>
</dbReference>
<proteinExistence type="predicted"/>
<evidence type="ECO:0000313" key="5">
    <source>
        <dbReference type="EMBL" id="KAE8985047.1"/>
    </source>
</evidence>
<gene>
    <name evidence="5" type="ORF">PR001_g23007</name>
    <name evidence="4" type="ORF">PR002_g23430</name>
    <name evidence="6" type="ORF">PR003_g24195</name>
</gene>
<dbReference type="Proteomes" id="UP000429607">
    <property type="component" value="Unassembled WGS sequence"/>
</dbReference>
<keyword evidence="3" id="KW-0862">Zinc</keyword>
<protein>
    <recommendedName>
        <fullName evidence="10">RING-type domain-containing protein</fullName>
    </recommendedName>
</protein>
<evidence type="ECO:0008006" key="10">
    <source>
        <dbReference type="Google" id="ProtNLM"/>
    </source>
</evidence>
<dbReference type="EMBL" id="QXFU01002678">
    <property type="protein sequence ID" value="KAE8982801.1"/>
    <property type="molecule type" value="Genomic_DNA"/>
</dbReference>
<dbReference type="Proteomes" id="UP000435112">
    <property type="component" value="Unassembled WGS sequence"/>
</dbReference>
<keyword evidence="1" id="KW-0479">Metal-binding</keyword>
<dbReference type="Pfam" id="PF26200">
    <property type="entry name" value="Rcat_RNF216"/>
    <property type="match status" value="1"/>
</dbReference>
<keyword evidence="2" id="KW-0863">Zinc-finger</keyword>
<evidence type="ECO:0000256" key="3">
    <source>
        <dbReference type="ARBA" id="ARBA00022833"/>
    </source>
</evidence>
<dbReference type="InterPro" id="IPR013083">
    <property type="entry name" value="Znf_RING/FYVE/PHD"/>
</dbReference>
<sequence length="165" mass="18398">MCGSWLRGVPKTDTVLNPREQKLSDGRTCVSCFDVGCAPGTPIHGWPVLLVVPCGHVFCKPCVAKRCSMGVQDRSMVPAHCCGLEFPIEYVKDALDLSDFQTYVRFLSERKWQSTTFRSDVEYARTVRLLGGMQCPRCGVGVVRLSGCEHMKCFCGTDFNYRMGL</sequence>
<dbReference type="AlphaFoldDB" id="A0A6A3IT67"/>
<evidence type="ECO:0000256" key="2">
    <source>
        <dbReference type="ARBA" id="ARBA00022771"/>
    </source>
</evidence>
<dbReference type="Gene3D" id="1.20.120.1750">
    <property type="match status" value="1"/>
</dbReference>
<comment type="caution">
    <text evidence="5">The sequence shown here is derived from an EMBL/GenBank/DDBJ whole genome shotgun (WGS) entry which is preliminary data.</text>
</comment>
<organism evidence="5 7">
    <name type="scientific">Phytophthora rubi</name>
    <dbReference type="NCBI Taxonomy" id="129364"/>
    <lineage>
        <taxon>Eukaryota</taxon>
        <taxon>Sar</taxon>
        <taxon>Stramenopiles</taxon>
        <taxon>Oomycota</taxon>
        <taxon>Peronosporomycetes</taxon>
        <taxon>Peronosporales</taxon>
        <taxon>Peronosporaceae</taxon>
        <taxon>Phytophthora</taxon>
    </lineage>
</organism>
<dbReference type="EMBL" id="QXFT01002675">
    <property type="protein sequence ID" value="KAE9294702.1"/>
    <property type="molecule type" value="Genomic_DNA"/>
</dbReference>
<keyword evidence="8" id="KW-1185">Reference proteome</keyword>
<dbReference type="SUPFAM" id="SSF57850">
    <property type="entry name" value="RING/U-box"/>
    <property type="match status" value="2"/>
</dbReference>
<dbReference type="Gene3D" id="3.30.40.10">
    <property type="entry name" value="Zinc/RING finger domain, C3HC4 (zinc finger)"/>
    <property type="match status" value="1"/>
</dbReference>
<evidence type="ECO:0000256" key="1">
    <source>
        <dbReference type="ARBA" id="ARBA00022723"/>
    </source>
</evidence>
<evidence type="ECO:0000313" key="7">
    <source>
        <dbReference type="Proteomes" id="UP000429607"/>
    </source>
</evidence>
<evidence type="ECO:0000313" key="6">
    <source>
        <dbReference type="EMBL" id="KAE9294702.1"/>
    </source>
</evidence>
<name>A0A6A3IT67_9STRA</name>
<dbReference type="OrthoDB" id="9977870at2759"/>
<dbReference type="InterPro" id="IPR017907">
    <property type="entry name" value="Znf_RING_CS"/>
</dbReference>
<evidence type="ECO:0000313" key="4">
    <source>
        <dbReference type="EMBL" id="KAE8982801.1"/>
    </source>
</evidence>
<evidence type="ECO:0000313" key="9">
    <source>
        <dbReference type="Proteomes" id="UP000435112"/>
    </source>
</evidence>
<reference evidence="7 9" key="1">
    <citation type="submission" date="2018-09" db="EMBL/GenBank/DDBJ databases">
        <title>Genomic investigation of the strawberry pathogen Phytophthora fragariae indicates pathogenicity is determined by transcriptional variation in three key races.</title>
        <authorList>
            <person name="Adams T.M."/>
            <person name="Armitage A.D."/>
            <person name="Sobczyk M.K."/>
            <person name="Bates H.J."/>
            <person name="Dunwell J.M."/>
            <person name="Nellist C.F."/>
            <person name="Harrison R.J."/>
        </authorList>
    </citation>
    <scope>NUCLEOTIDE SEQUENCE [LARGE SCALE GENOMIC DNA]</scope>
    <source>
        <strain evidence="5 7">SCRP249</strain>
        <strain evidence="4 9">SCRP324</strain>
        <strain evidence="6 8">SCRP333</strain>
    </source>
</reference>
<evidence type="ECO:0000313" key="8">
    <source>
        <dbReference type="Proteomes" id="UP000434957"/>
    </source>
</evidence>